<organism evidence="2">
    <name type="scientific">uncultured Caudovirales phage</name>
    <dbReference type="NCBI Taxonomy" id="2100421"/>
    <lineage>
        <taxon>Viruses</taxon>
        <taxon>Duplodnaviria</taxon>
        <taxon>Heunggongvirae</taxon>
        <taxon>Uroviricota</taxon>
        <taxon>Caudoviricetes</taxon>
        <taxon>Peduoviridae</taxon>
        <taxon>Maltschvirus</taxon>
        <taxon>Maltschvirus maltsch</taxon>
    </lineage>
</organism>
<evidence type="ECO:0000313" key="6">
    <source>
        <dbReference type="EMBL" id="CAB5220554.1"/>
    </source>
</evidence>
<name>A0A6J5MGI1_9CAUD</name>
<sequence>MARSTKLADLMVKETSGVDHPAHLHEGWLVMKSQDLSDTLEELTNVNKETNMDLEVTEHETPEVAKSSDTEDIRKELFDLRKQLDDARNETNLLKSVRLLEKATESAHAWSVLPELNPVEFAPVLCALREELPLEALIIEKVLEASSVALRESGLLKELGTTAPAGDSDAWTQISAQANQMVADGSAPSFAKAVTVIATTNKSLYNQYVNEKGI</sequence>
<protein>
    <submittedName>
        <fullName evidence="2">Uncharacterized protein</fullName>
    </submittedName>
</protein>
<evidence type="ECO:0000313" key="2">
    <source>
        <dbReference type="EMBL" id="CAB4145728.1"/>
    </source>
</evidence>
<evidence type="ECO:0000313" key="3">
    <source>
        <dbReference type="EMBL" id="CAB4176421.1"/>
    </source>
</evidence>
<gene>
    <name evidence="4" type="ORF">UFOVP1219_71</name>
    <name evidence="5" type="ORF">UFOVP1671_46</name>
    <name evidence="6" type="ORF">UFOVP358_61</name>
    <name evidence="2" type="ORF">UFOVP476_43</name>
    <name evidence="3" type="ORF">UFOVP986_32</name>
</gene>
<reference evidence="2" key="1">
    <citation type="submission" date="2020-04" db="EMBL/GenBank/DDBJ databases">
        <authorList>
            <person name="Chiriac C."/>
            <person name="Salcher M."/>
            <person name="Ghai R."/>
            <person name="Kavagutti S V."/>
        </authorList>
    </citation>
    <scope>NUCLEOTIDE SEQUENCE</scope>
</reference>
<dbReference type="EMBL" id="LR797535">
    <property type="protein sequence ID" value="CAB4223333.1"/>
    <property type="molecule type" value="Genomic_DNA"/>
</dbReference>
<proteinExistence type="predicted"/>
<dbReference type="EMBL" id="LR797169">
    <property type="protein sequence ID" value="CAB4191590.1"/>
    <property type="molecule type" value="Genomic_DNA"/>
</dbReference>
<evidence type="ECO:0000256" key="1">
    <source>
        <dbReference type="SAM" id="Coils"/>
    </source>
</evidence>
<evidence type="ECO:0000313" key="5">
    <source>
        <dbReference type="EMBL" id="CAB4223333.1"/>
    </source>
</evidence>
<dbReference type="EMBL" id="LR796453">
    <property type="protein sequence ID" value="CAB4145728.1"/>
    <property type="molecule type" value="Genomic_DNA"/>
</dbReference>
<keyword evidence="1" id="KW-0175">Coiled coil</keyword>
<feature type="coiled-coil region" evidence="1">
    <location>
        <begin position="40"/>
        <end position="90"/>
    </location>
</feature>
<evidence type="ECO:0000313" key="4">
    <source>
        <dbReference type="EMBL" id="CAB4191590.1"/>
    </source>
</evidence>
<accession>A0A6J5MGI1</accession>
<dbReference type="EMBL" id="LR796931">
    <property type="protein sequence ID" value="CAB4176421.1"/>
    <property type="molecule type" value="Genomic_DNA"/>
</dbReference>
<dbReference type="EMBL" id="LR798290">
    <property type="protein sequence ID" value="CAB5220554.1"/>
    <property type="molecule type" value="Genomic_DNA"/>
</dbReference>